<proteinExistence type="predicted"/>
<sequence length="134" mass="15359">MSSTMFSGFKSRYTIPWQCKWCSAQAISAAYCLDLPSENVDSVFKWKKNSPPGRNSSRRYNLVSVWKAQMSLTRVMHSLQNLLFVQCVLHHIFLHKHIFAKCLHETPHSPYAPTGWHTQGQHLAEGLKPCPPYA</sequence>
<dbReference type="AlphaFoldDB" id="A0A7S4GE34"/>
<name>A0A7S4GE34_9EUGL</name>
<evidence type="ECO:0000313" key="1">
    <source>
        <dbReference type="EMBL" id="CAE0833967.1"/>
    </source>
</evidence>
<reference evidence="1" key="1">
    <citation type="submission" date="2021-01" db="EMBL/GenBank/DDBJ databases">
        <authorList>
            <person name="Corre E."/>
            <person name="Pelletier E."/>
            <person name="Niang G."/>
            <person name="Scheremetjew M."/>
            <person name="Finn R."/>
            <person name="Kale V."/>
            <person name="Holt S."/>
            <person name="Cochrane G."/>
            <person name="Meng A."/>
            <person name="Brown T."/>
            <person name="Cohen L."/>
        </authorList>
    </citation>
    <scope>NUCLEOTIDE SEQUENCE</scope>
    <source>
        <strain evidence="1">CCMP1594</strain>
    </source>
</reference>
<accession>A0A7S4GE34</accession>
<dbReference type="EMBL" id="HBJA01131740">
    <property type="protein sequence ID" value="CAE0833967.1"/>
    <property type="molecule type" value="Transcribed_RNA"/>
</dbReference>
<gene>
    <name evidence="1" type="ORF">EGYM00163_LOCUS45263</name>
</gene>
<organism evidence="1">
    <name type="scientific">Eutreptiella gymnastica</name>
    <dbReference type="NCBI Taxonomy" id="73025"/>
    <lineage>
        <taxon>Eukaryota</taxon>
        <taxon>Discoba</taxon>
        <taxon>Euglenozoa</taxon>
        <taxon>Euglenida</taxon>
        <taxon>Spirocuta</taxon>
        <taxon>Euglenophyceae</taxon>
        <taxon>Eutreptiales</taxon>
        <taxon>Eutreptiaceae</taxon>
        <taxon>Eutreptiella</taxon>
    </lineage>
</organism>
<protein>
    <submittedName>
        <fullName evidence="1">Uncharacterized protein</fullName>
    </submittedName>
</protein>